<gene>
    <name evidence="2" type="ORF">CSW08_11370</name>
</gene>
<dbReference type="EMBL" id="PJEO01000041">
    <property type="protein sequence ID" value="PKQ44803.1"/>
    <property type="molecule type" value="Genomic_DNA"/>
</dbReference>
<keyword evidence="3" id="KW-1185">Reference proteome</keyword>
<evidence type="ECO:0000313" key="2">
    <source>
        <dbReference type="EMBL" id="PKQ44803.1"/>
    </source>
</evidence>
<dbReference type="AlphaFoldDB" id="A0A2N3HIS6"/>
<accession>A0A2N3HIS6</accession>
<reference evidence="2 3" key="1">
    <citation type="submission" date="2017-12" db="EMBL/GenBank/DDBJ databases">
        <title>Confluentibacter flavum sp. nov., isolated from the saline lake.</title>
        <authorList>
            <person name="Yu L."/>
        </authorList>
    </citation>
    <scope>NUCLEOTIDE SEQUENCE [LARGE SCALE GENOMIC DNA]</scope>
    <source>
        <strain evidence="2 3">3B</strain>
    </source>
</reference>
<proteinExistence type="predicted"/>
<dbReference type="PANTHER" id="PTHR12147:SF26">
    <property type="entry name" value="PEPTIDASE M28 DOMAIN-CONTAINING PROTEIN"/>
    <property type="match status" value="1"/>
</dbReference>
<dbReference type="InterPro" id="IPR007484">
    <property type="entry name" value="Peptidase_M28"/>
</dbReference>
<protein>
    <submittedName>
        <fullName evidence="2">Peptidase M28</fullName>
    </submittedName>
</protein>
<organism evidence="2 3">
    <name type="scientific">Confluentibacter flavum</name>
    <dbReference type="NCBI Taxonomy" id="1909700"/>
    <lineage>
        <taxon>Bacteria</taxon>
        <taxon>Pseudomonadati</taxon>
        <taxon>Bacteroidota</taxon>
        <taxon>Flavobacteriia</taxon>
        <taxon>Flavobacteriales</taxon>
        <taxon>Flavobacteriaceae</taxon>
        <taxon>Confluentibacter</taxon>
    </lineage>
</organism>
<dbReference type="PANTHER" id="PTHR12147">
    <property type="entry name" value="METALLOPEPTIDASE M28 FAMILY MEMBER"/>
    <property type="match status" value="1"/>
</dbReference>
<feature type="domain" description="Peptidase M28" evidence="1">
    <location>
        <begin position="90"/>
        <end position="289"/>
    </location>
</feature>
<name>A0A2N3HIS6_9FLAO</name>
<sequence length="314" mass="35379">MKKIFIIIPFLILIGFLGFKLFKNDDVSPEALEMVTSYLASEELEGRELGSVGIEKAAIYIEAVFEKNNIKPYFETYRNNFKWSAIDAYNIVGYIEGSDPKLKNEVVIIGAHYDHIGIVEKVGDDNLANGANDNASGVSGVLLIAQHFAAKKSNKRSILVALFSAEEKGMLGSAHLAKTLKEDNIDPYIMLNFEMIGVPFPDRDYMAFITGHGLSNMSEKINEYSDYNLTGLSEISKERDLFIRSDNYPFYEAFKIPSQTISCSDLSNFDYYHHVDDEADKLDYEHMADLINKTIPAIEAICNTPTKEIKLYNE</sequence>
<dbReference type="Pfam" id="PF04389">
    <property type="entry name" value="Peptidase_M28"/>
    <property type="match status" value="1"/>
</dbReference>
<dbReference type="Proteomes" id="UP000233435">
    <property type="component" value="Unassembled WGS sequence"/>
</dbReference>
<dbReference type="GO" id="GO:0006508">
    <property type="term" value="P:proteolysis"/>
    <property type="evidence" value="ECO:0007669"/>
    <property type="project" value="InterPro"/>
</dbReference>
<dbReference type="OrthoDB" id="9764939at2"/>
<comment type="caution">
    <text evidence="2">The sequence shown here is derived from an EMBL/GenBank/DDBJ whole genome shotgun (WGS) entry which is preliminary data.</text>
</comment>
<dbReference type="SUPFAM" id="SSF53187">
    <property type="entry name" value="Zn-dependent exopeptidases"/>
    <property type="match status" value="1"/>
</dbReference>
<evidence type="ECO:0000259" key="1">
    <source>
        <dbReference type="Pfam" id="PF04389"/>
    </source>
</evidence>
<dbReference type="RefSeq" id="WP_106660005.1">
    <property type="nucleotide sequence ID" value="NZ_PJEO01000041.1"/>
</dbReference>
<evidence type="ECO:0000313" key="3">
    <source>
        <dbReference type="Proteomes" id="UP000233435"/>
    </source>
</evidence>
<dbReference type="Gene3D" id="3.40.630.10">
    <property type="entry name" value="Zn peptidases"/>
    <property type="match status" value="1"/>
</dbReference>
<dbReference type="InterPro" id="IPR045175">
    <property type="entry name" value="M28_fam"/>
</dbReference>
<dbReference type="GO" id="GO:0008235">
    <property type="term" value="F:metalloexopeptidase activity"/>
    <property type="evidence" value="ECO:0007669"/>
    <property type="project" value="InterPro"/>
</dbReference>